<dbReference type="RefSeq" id="WP_183860608.1">
    <property type="nucleotide sequence ID" value="NZ_JACHFH010000011.1"/>
</dbReference>
<dbReference type="InterPro" id="IPR004029">
    <property type="entry name" value="UreE_N"/>
</dbReference>
<dbReference type="Pfam" id="PF05194">
    <property type="entry name" value="UreE_C"/>
    <property type="match status" value="1"/>
</dbReference>
<dbReference type="GO" id="GO:0051082">
    <property type="term" value="F:unfolded protein binding"/>
    <property type="evidence" value="ECO:0007669"/>
    <property type="project" value="UniProtKB-UniRule"/>
</dbReference>
<dbReference type="Pfam" id="PF02814">
    <property type="entry name" value="UreE_N"/>
    <property type="match status" value="1"/>
</dbReference>
<evidence type="ECO:0000313" key="8">
    <source>
        <dbReference type="Proteomes" id="UP000559117"/>
    </source>
</evidence>
<dbReference type="Gene3D" id="2.60.260.20">
    <property type="entry name" value="Urease metallochaperone UreE, N-terminal domain"/>
    <property type="match status" value="1"/>
</dbReference>
<keyword evidence="3 5" id="KW-0533">Nickel</keyword>
<dbReference type="SUPFAM" id="SSF69287">
    <property type="entry name" value="Urease metallochaperone UreE, N-terminal domain"/>
    <property type="match status" value="1"/>
</dbReference>
<feature type="domain" description="UreE urease accessory N-terminal" evidence="6">
    <location>
        <begin position="6"/>
        <end position="71"/>
    </location>
</feature>
<sequence length="165" mass="18776">MLIEQITGNISDKQFTNKSIDTVNIEWYNSQKKIHRLVSTKGRDIAICLNTDKFNGLHQGDVLSVVDNDAITINIIPSKCLVVNCDNRSKLITFCYEVGNRHAPFYYTTDGKNFALPYDKPFEELLQKLHLSFTIEDVCLDNKYRISSSLVHGHSHTHNNGHSHA</sequence>
<keyword evidence="4 5" id="KW-0143">Chaperone</keyword>
<dbReference type="AlphaFoldDB" id="A0A840UPA5"/>
<evidence type="ECO:0000256" key="4">
    <source>
        <dbReference type="ARBA" id="ARBA00023186"/>
    </source>
</evidence>
<dbReference type="SMART" id="SM00988">
    <property type="entry name" value="UreE_N"/>
    <property type="match status" value="1"/>
</dbReference>
<comment type="function">
    <text evidence="5">Involved in urease metallocenter assembly. Binds nickel. Probably functions as a nickel donor during metallocenter assembly.</text>
</comment>
<dbReference type="GO" id="GO:0065003">
    <property type="term" value="P:protein-containing complex assembly"/>
    <property type="evidence" value="ECO:0007669"/>
    <property type="project" value="InterPro"/>
</dbReference>
<evidence type="ECO:0000256" key="1">
    <source>
        <dbReference type="ARBA" id="ARBA00004496"/>
    </source>
</evidence>
<evidence type="ECO:0000256" key="5">
    <source>
        <dbReference type="HAMAP-Rule" id="MF_00822"/>
    </source>
</evidence>
<dbReference type="Gene3D" id="3.30.70.790">
    <property type="entry name" value="UreE, C-terminal domain"/>
    <property type="match status" value="1"/>
</dbReference>
<comment type="subcellular location">
    <subcellularLocation>
        <location evidence="1 5">Cytoplasm</location>
    </subcellularLocation>
</comment>
<dbReference type="HAMAP" id="MF_00822">
    <property type="entry name" value="UreE"/>
    <property type="match status" value="1"/>
</dbReference>
<dbReference type="SUPFAM" id="SSF69737">
    <property type="entry name" value="Urease metallochaperone UreE, C-terminal domain"/>
    <property type="match status" value="1"/>
</dbReference>
<protein>
    <recommendedName>
        <fullName evidence="5">Urease accessory protein UreE</fullName>
    </recommendedName>
</protein>
<dbReference type="CDD" id="cd00571">
    <property type="entry name" value="UreE"/>
    <property type="match status" value="1"/>
</dbReference>
<keyword evidence="2 5" id="KW-0963">Cytoplasm</keyword>
<gene>
    <name evidence="5" type="primary">ureE</name>
    <name evidence="7" type="ORF">HNR32_001186</name>
</gene>
<evidence type="ECO:0000256" key="2">
    <source>
        <dbReference type="ARBA" id="ARBA00022490"/>
    </source>
</evidence>
<proteinExistence type="inferred from homology"/>
<accession>A0A840UPA5</accession>
<evidence type="ECO:0000313" key="7">
    <source>
        <dbReference type="EMBL" id="MBB5336042.1"/>
    </source>
</evidence>
<evidence type="ECO:0000259" key="6">
    <source>
        <dbReference type="SMART" id="SM00988"/>
    </source>
</evidence>
<reference evidence="7 8" key="1">
    <citation type="submission" date="2020-08" db="EMBL/GenBank/DDBJ databases">
        <title>Genomic Encyclopedia of Type Strains, Phase IV (KMG-IV): sequencing the most valuable type-strain genomes for metagenomic binning, comparative biology and taxonomic classification.</title>
        <authorList>
            <person name="Goeker M."/>
        </authorList>
    </citation>
    <scope>NUCLEOTIDE SEQUENCE [LARGE SCALE GENOMIC DNA]</scope>
    <source>
        <strain evidence="7 8">DSM 24661</strain>
    </source>
</reference>
<comment type="similarity">
    <text evidence="5">Belongs to the UreE family.</text>
</comment>
<name>A0A840UPA5_9FIRM</name>
<evidence type="ECO:0000256" key="3">
    <source>
        <dbReference type="ARBA" id="ARBA00022596"/>
    </source>
</evidence>
<dbReference type="Proteomes" id="UP000559117">
    <property type="component" value="Unassembled WGS sequence"/>
</dbReference>
<dbReference type="InterPro" id="IPR012406">
    <property type="entry name" value="UreE"/>
</dbReference>
<dbReference type="PIRSF" id="PIRSF036402">
    <property type="entry name" value="Ureas_acces_UreE"/>
    <property type="match status" value="1"/>
</dbReference>
<dbReference type="EMBL" id="JACHFH010000011">
    <property type="protein sequence ID" value="MBB5336042.1"/>
    <property type="molecule type" value="Genomic_DNA"/>
</dbReference>
<dbReference type="GO" id="GO:0006457">
    <property type="term" value="P:protein folding"/>
    <property type="evidence" value="ECO:0007669"/>
    <property type="project" value="InterPro"/>
</dbReference>
<comment type="caution">
    <text evidence="7">The sequence shown here is derived from an EMBL/GenBank/DDBJ whole genome shotgun (WGS) entry which is preliminary data.</text>
</comment>
<organism evidence="7 8">
    <name type="scientific">Pectinatus brassicae</name>
    <dbReference type="NCBI Taxonomy" id="862415"/>
    <lineage>
        <taxon>Bacteria</taxon>
        <taxon>Bacillati</taxon>
        <taxon>Bacillota</taxon>
        <taxon>Negativicutes</taxon>
        <taxon>Selenomonadales</taxon>
        <taxon>Selenomonadaceae</taxon>
        <taxon>Pectinatus</taxon>
    </lineage>
</organism>
<dbReference type="InterPro" id="IPR007864">
    <property type="entry name" value="UreE_C_dom"/>
</dbReference>
<dbReference type="GO" id="GO:0005737">
    <property type="term" value="C:cytoplasm"/>
    <property type="evidence" value="ECO:0007669"/>
    <property type="project" value="UniProtKB-SubCell"/>
</dbReference>
<dbReference type="GO" id="GO:0016151">
    <property type="term" value="F:nickel cation binding"/>
    <property type="evidence" value="ECO:0007669"/>
    <property type="project" value="UniProtKB-UniRule"/>
</dbReference>
<keyword evidence="8" id="KW-1185">Reference proteome</keyword>
<dbReference type="GO" id="GO:0019627">
    <property type="term" value="P:urea metabolic process"/>
    <property type="evidence" value="ECO:0007669"/>
    <property type="project" value="InterPro"/>
</dbReference>
<dbReference type="InterPro" id="IPR036118">
    <property type="entry name" value="UreE_N_sf"/>
</dbReference>